<organism evidence="3 4">
    <name type="scientific">Nocardioides marmoribigeumensis</name>
    <dbReference type="NCBI Taxonomy" id="433649"/>
    <lineage>
        <taxon>Bacteria</taxon>
        <taxon>Bacillati</taxon>
        <taxon>Actinomycetota</taxon>
        <taxon>Actinomycetes</taxon>
        <taxon>Propionibacteriales</taxon>
        <taxon>Nocardioidaceae</taxon>
        <taxon>Nocardioides</taxon>
    </lineage>
</organism>
<dbReference type="RefSeq" id="WP_310303987.1">
    <property type="nucleotide sequence ID" value="NZ_BAAAPS010000003.1"/>
</dbReference>
<comment type="caution">
    <text evidence="3">The sequence shown here is derived from an EMBL/GenBank/DDBJ whole genome shotgun (WGS) entry which is preliminary data.</text>
</comment>
<protein>
    <submittedName>
        <fullName evidence="3">Uncharacterized LabA/DUF88 family protein</fullName>
    </submittedName>
</protein>
<sequence>MRSHSAVYVDVGYLLASSATRVTGTSLRSGVEVDHRALIEAIMEQAAESSGLPVLRVNWYDSGGGRGGTPDREQEQIGLLPRVKLRLGRLSHSGEQKGVDLKIGLDLVTHARNSAVDVMFLLSGDDDLTEAVEEAQAHGIEVVLLAVPGDRGKPHAVSKHLLRAADRLELIDEKAIDAAVTTVVREMFQQPIVPYVPDEPGPDQAPAKPAAPVDGASAVPAAPPAPAGAPSGAGPDLGSHAGSDPVDSGPKPPTPALMPRKLPAPAPPAAPVPPAAVLAYQSTTGRPSGGWFESVDPQEEERLVDEVCASVLESWARTASEEARGTLLRGEPTIPSEIDRALLVDLSNRLGIYALDEPTRHILRSRFWVVASAKLRET</sequence>
<name>A0ABU2BYM8_9ACTN</name>
<feature type="compositionally biased region" description="Low complexity" evidence="1">
    <location>
        <begin position="210"/>
        <end position="220"/>
    </location>
</feature>
<proteinExistence type="predicted"/>
<dbReference type="Proteomes" id="UP001183648">
    <property type="component" value="Unassembled WGS sequence"/>
</dbReference>
<keyword evidence="4" id="KW-1185">Reference proteome</keyword>
<feature type="compositionally biased region" description="Pro residues" evidence="1">
    <location>
        <begin position="250"/>
        <end position="271"/>
    </location>
</feature>
<dbReference type="EMBL" id="JAVDYG010000001">
    <property type="protein sequence ID" value="MDR7363510.1"/>
    <property type="molecule type" value="Genomic_DNA"/>
</dbReference>
<gene>
    <name evidence="3" type="ORF">J2S63_003063</name>
</gene>
<feature type="region of interest" description="Disordered" evidence="1">
    <location>
        <begin position="194"/>
        <end position="271"/>
    </location>
</feature>
<dbReference type="Gene3D" id="3.40.50.1010">
    <property type="entry name" value="5'-nuclease"/>
    <property type="match status" value="1"/>
</dbReference>
<evidence type="ECO:0000259" key="2">
    <source>
        <dbReference type="Pfam" id="PF01936"/>
    </source>
</evidence>
<dbReference type="InterPro" id="IPR021139">
    <property type="entry name" value="NYN"/>
</dbReference>
<dbReference type="PANTHER" id="PTHR35458:SF8">
    <property type="entry name" value="SLR0650 PROTEIN"/>
    <property type="match status" value="1"/>
</dbReference>
<dbReference type="PANTHER" id="PTHR35458">
    <property type="entry name" value="SLR0755 PROTEIN"/>
    <property type="match status" value="1"/>
</dbReference>
<evidence type="ECO:0000313" key="4">
    <source>
        <dbReference type="Proteomes" id="UP001183648"/>
    </source>
</evidence>
<evidence type="ECO:0000313" key="3">
    <source>
        <dbReference type="EMBL" id="MDR7363510.1"/>
    </source>
</evidence>
<accession>A0ABU2BYM8</accession>
<evidence type="ECO:0000256" key="1">
    <source>
        <dbReference type="SAM" id="MobiDB-lite"/>
    </source>
</evidence>
<dbReference type="InterPro" id="IPR047140">
    <property type="entry name" value="LabA"/>
</dbReference>
<feature type="domain" description="NYN" evidence="2">
    <location>
        <begin position="6"/>
        <end position="168"/>
    </location>
</feature>
<dbReference type="Pfam" id="PF01936">
    <property type="entry name" value="NYN"/>
    <property type="match status" value="1"/>
</dbReference>
<reference evidence="3 4" key="1">
    <citation type="submission" date="2023-07" db="EMBL/GenBank/DDBJ databases">
        <title>Sequencing the genomes of 1000 actinobacteria strains.</title>
        <authorList>
            <person name="Klenk H.-P."/>
        </authorList>
    </citation>
    <scope>NUCLEOTIDE SEQUENCE [LARGE SCALE GENOMIC DNA]</scope>
    <source>
        <strain evidence="3 4">DSM 19426</strain>
    </source>
</reference>